<dbReference type="EMBL" id="JAIXMP010000017">
    <property type="protein sequence ID" value="KAI9259469.1"/>
    <property type="molecule type" value="Genomic_DNA"/>
</dbReference>
<organism evidence="1 2">
    <name type="scientific">Phascolomyces articulosus</name>
    <dbReference type="NCBI Taxonomy" id="60185"/>
    <lineage>
        <taxon>Eukaryota</taxon>
        <taxon>Fungi</taxon>
        <taxon>Fungi incertae sedis</taxon>
        <taxon>Mucoromycota</taxon>
        <taxon>Mucoromycotina</taxon>
        <taxon>Mucoromycetes</taxon>
        <taxon>Mucorales</taxon>
        <taxon>Lichtheimiaceae</taxon>
        <taxon>Phascolomyces</taxon>
    </lineage>
</organism>
<accession>A0AAD5PCM9</accession>
<comment type="caution">
    <text evidence="1">The sequence shown here is derived from an EMBL/GenBank/DDBJ whole genome shotgun (WGS) entry which is preliminary data.</text>
</comment>
<keyword evidence="2" id="KW-1185">Reference proteome</keyword>
<reference evidence="1" key="2">
    <citation type="submission" date="2023-02" db="EMBL/GenBank/DDBJ databases">
        <authorList>
            <consortium name="DOE Joint Genome Institute"/>
            <person name="Mondo S.J."/>
            <person name="Chang Y."/>
            <person name="Wang Y."/>
            <person name="Ahrendt S."/>
            <person name="Andreopoulos W."/>
            <person name="Barry K."/>
            <person name="Beard J."/>
            <person name="Benny G.L."/>
            <person name="Blankenship S."/>
            <person name="Bonito G."/>
            <person name="Cuomo C."/>
            <person name="Desiro A."/>
            <person name="Gervers K.A."/>
            <person name="Hundley H."/>
            <person name="Kuo A."/>
            <person name="LaButti K."/>
            <person name="Lang B.F."/>
            <person name="Lipzen A."/>
            <person name="O'Donnell K."/>
            <person name="Pangilinan J."/>
            <person name="Reynolds N."/>
            <person name="Sandor L."/>
            <person name="Smith M.W."/>
            <person name="Tsang A."/>
            <person name="Grigoriev I.V."/>
            <person name="Stajich J.E."/>
            <person name="Spatafora J.W."/>
        </authorList>
    </citation>
    <scope>NUCLEOTIDE SEQUENCE</scope>
    <source>
        <strain evidence="1">RSA 2281</strain>
    </source>
</reference>
<name>A0AAD5PCM9_9FUNG</name>
<dbReference type="Proteomes" id="UP001209540">
    <property type="component" value="Unassembled WGS sequence"/>
</dbReference>
<evidence type="ECO:0000313" key="1">
    <source>
        <dbReference type="EMBL" id="KAI9259469.1"/>
    </source>
</evidence>
<reference evidence="1" key="1">
    <citation type="journal article" date="2022" name="IScience">
        <title>Evolution of zygomycete secretomes and the origins of terrestrial fungal ecologies.</title>
        <authorList>
            <person name="Chang Y."/>
            <person name="Wang Y."/>
            <person name="Mondo S."/>
            <person name="Ahrendt S."/>
            <person name="Andreopoulos W."/>
            <person name="Barry K."/>
            <person name="Beard J."/>
            <person name="Benny G.L."/>
            <person name="Blankenship S."/>
            <person name="Bonito G."/>
            <person name="Cuomo C."/>
            <person name="Desiro A."/>
            <person name="Gervers K.A."/>
            <person name="Hundley H."/>
            <person name="Kuo A."/>
            <person name="LaButti K."/>
            <person name="Lang B.F."/>
            <person name="Lipzen A."/>
            <person name="O'Donnell K."/>
            <person name="Pangilinan J."/>
            <person name="Reynolds N."/>
            <person name="Sandor L."/>
            <person name="Smith M.E."/>
            <person name="Tsang A."/>
            <person name="Grigoriev I.V."/>
            <person name="Stajich J.E."/>
            <person name="Spatafora J.W."/>
        </authorList>
    </citation>
    <scope>NUCLEOTIDE SEQUENCE</scope>
    <source>
        <strain evidence="1">RSA 2281</strain>
    </source>
</reference>
<dbReference type="AlphaFoldDB" id="A0AAD5PCM9"/>
<protein>
    <submittedName>
        <fullName evidence="1">Uncharacterized protein</fullName>
    </submittedName>
</protein>
<gene>
    <name evidence="1" type="ORF">BDA99DRAFT_560901</name>
</gene>
<evidence type="ECO:0000313" key="2">
    <source>
        <dbReference type="Proteomes" id="UP001209540"/>
    </source>
</evidence>
<sequence>MSGNLTEVDKFMKRKSGTDLKSKLILLKAEITNLIIKKFIGTPTEWPNLMKSDVVYEPFAHKDRHLPPILIEIQHTVDLHSTTQDILEIAVKEDPEVPFAARTPCAGWAQLFYLLSLISMERRGDPTIQLLFKYTKHIIFNGDIGKHDNILDAFDTVSNQFHRQLIKAKRTLAEDINNKESRKRTAQVLEDGILFVNEMRKKHSLSSDSSTALSSSSTISFTASSTNSDLLPIV</sequence>
<proteinExistence type="predicted"/>